<comment type="caution">
    <text evidence="5">The sequence shown here is derived from an EMBL/GenBank/DDBJ whole genome shotgun (WGS) entry which is preliminary data.</text>
</comment>
<evidence type="ECO:0000256" key="3">
    <source>
        <dbReference type="ARBA" id="ARBA00023163"/>
    </source>
</evidence>
<evidence type="ECO:0000256" key="1">
    <source>
        <dbReference type="ARBA" id="ARBA00023015"/>
    </source>
</evidence>
<dbReference type="InterPro" id="IPR008920">
    <property type="entry name" value="TF_FadR/GntR_C"/>
</dbReference>
<gene>
    <name evidence="5" type="ORF">AWB75_06646</name>
</gene>
<dbReference type="InterPro" id="IPR011711">
    <property type="entry name" value="GntR_C"/>
</dbReference>
<proteinExistence type="predicted"/>
<organism evidence="5 6">
    <name type="scientific">Caballeronia catudaia</name>
    <dbReference type="NCBI Taxonomy" id="1777136"/>
    <lineage>
        <taxon>Bacteria</taxon>
        <taxon>Pseudomonadati</taxon>
        <taxon>Pseudomonadota</taxon>
        <taxon>Betaproteobacteria</taxon>
        <taxon>Burkholderiales</taxon>
        <taxon>Burkholderiaceae</taxon>
        <taxon>Caballeronia</taxon>
    </lineage>
</organism>
<protein>
    <submittedName>
        <fullName evidence="5">FCD domain protein</fullName>
    </submittedName>
</protein>
<evidence type="ECO:0000259" key="4">
    <source>
        <dbReference type="SMART" id="SM00895"/>
    </source>
</evidence>
<dbReference type="EMBL" id="FCOF02000064">
    <property type="protein sequence ID" value="SAK93243.1"/>
    <property type="molecule type" value="Genomic_DNA"/>
</dbReference>
<accession>A0A158DFK4</accession>
<dbReference type="Proteomes" id="UP000054870">
    <property type="component" value="Unassembled WGS sequence"/>
</dbReference>
<sequence>MTTVIAANGWTKLVLVRQDYELRTLLEPAAVRASAPTLPREKLEAALRDIERAIDDPGSIHAAALHHLETTLHDTFLAGASNRKLLATISHAHMPLIVNHAFYDAFRLHPEMGTLTEHRTVIELLLQGKFDAASEALAAAASSRTRPKLERFAAS</sequence>
<feature type="domain" description="GntR C-terminal" evidence="4">
    <location>
        <begin position="18"/>
        <end position="143"/>
    </location>
</feature>
<keyword evidence="2" id="KW-0238">DNA-binding</keyword>
<name>A0A158DFK4_9BURK</name>
<dbReference type="AlphaFoldDB" id="A0A158DFK4"/>
<keyword evidence="1" id="KW-0805">Transcription regulation</keyword>
<dbReference type="SUPFAM" id="SSF48008">
    <property type="entry name" value="GntR ligand-binding domain-like"/>
    <property type="match status" value="1"/>
</dbReference>
<dbReference type="SMART" id="SM00895">
    <property type="entry name" value="FCD"/>
    <property type="match status" value="1"/>
</dbReference>
<dbReference type="Pfam" id="PF07729">
    <property type="entry name" value="FCD"/>
    <property type="match status" value="1"/>
</dbReference>
<dbReference type="RefSeq" id="WP_235012373.1">
    <property type="nucleotide sequence ID" value="NZ_FCOF02000064.1"/>
</dbReference>
<keyword evidence="6" id="KW-1185">Reference proteome</keyword>
<evidence type="ECO:0000256" key="2">
    <source>
        <dbReference type="ARBA" id="ARBA00023125"/>
    </source>
</evidence>
<evidence type="ECO:0000313" key="5">
    <source>
        <dbReference type="EMBL" id="SAK93243.1"/>
    </source>
</evidence>
<dbReference type="Gene3D" id="1.20.120.530">
    <property type="entry name" value="GntR ligand-binding domain-like"/>
    <property type="match status" value="1"/>
</dbReference>
<dbReference type="GO" id="GO:0003677">
    <property type="term" value="F:DNA binding"/>
    <property type="evidence" value="ECO:0007669"/>
    <property type="project" value="UniProtKB-KW"/>
</dbReference>
<evidence type="ECO:0000313" key="6">
    <source>
        <dbReference type="Proteomes" id="UP000054870"/>
    </source>
</evidence>
<reference evidence="5" key="1">
    <citation type="submission" date="2016-01" db="EMBL/GenBank/DDBJ databases">
        <authorList>
            <person name="Peeters C."/>
        </authorList>
    </citation>
    <scope>NUCLEOTIDE SEQUENCE [LARGE SCALE GENOMIC DNA]</scope>
    <source>
        <strain evidence="5">LMG 29318</strain>
    </source>
</reference>
<keyword evidence="3" id="KW-0804">Transcription</keyword>